<proteinExistence type="predicted"/>
<organism evidence="2 3">
    <name type="scientific">Agrococcus casei LMG 22410</name>
    <dbReference type="NCBI Taxonomy" id="1255656"/>
    <lineage>
        <taxon>Bacteria</taxon>
        <taxon>Bacillati</taxon>
        <taxon>Actinomycetota</taxon>
        <taxon>Actinomycetes</taxon>
        <taxon>Micrococcales</taxon>
        <taxon>Microbacteriaceae</taxon>
        <taxon>Agrococcus</taxon>
    </lineage>
</organism>
<dbReference type="InterPro" id="IPR038666">
    <property type="entry name" value="SSP1_head-tail_sf"/>
</dbReference>
<dbReference type="GeneID" id="303172464"/>
<feature type="region of interest" description="Disordered" evidence="1">
    <location>
        <begin position="41"/>
        <end position="60"/>
    </location>
</feature>
<evidence type="ECO:0000256" key="1">
    <source>
        <dbReference type="SAM" id="MobiDB-lite"/>
    </source>
</evidence>
<gene>
    <name evidence="2" type="ORF">CZ674_04505</name>
</gene>
<evidence type="ECO:0000313" key="2">
    <source>
        <dbReference type="EMBL" id="SJM55217.1"/>
    </source>
</evidence>
<evidence type="ECO:0008006" key="4">
    <source>
        <dbReference type="Google" id="ProtNLM"/>
    </source>
</evidence>
<dbReference type="EMBL" id="FUHU01000021">
    <property type="protein sequence ID" value="SJM55217.1"/>
    <property type="molecule type" value="Genomic_DNA"/>
</dbReference>
<name>A0A1R4FH88_9MICO</name>
<dbReference type="OrthoDB" id="5068574at2"/>
<keyword evidence="3" id="KW-1185">Reference proteome</keyword>
<protein>
    <recommendedName>
        <fullName evidence="4">Head-to-tail stopper</fullName>
    </recommendedName>
</protein>
<sequence length="113" mass="12131">MIAGAVARHTITIVRAPLVDDGRGNRTRDWATAAELESTGWAIDAGSTSEDEANRDGSSTAYTLRGPLVADVTATDRVRLFGELFVIDGGVLRQPGPTPLTSHSIIRLERWEG</sequence>
<evidence type="ECO:0000313" key="3">
    <source>
        <dbReference type="Proteomes" id="UP000195787"/>
    </source>
</evidence>
<dbReference type="Proteomes" id="UP000195787">
    <property type="component" value="Unassembled WGS sequence"/>
</dbReference>
<dbReference type="AlphaFoldDB" id="A0A1R4FH88"/>
<dbReference type="Gene3D" id="2.40.10.270">
    <property type="entry name" value="Bacteriophage SPP1 head-tail adaptor protein"/>
    <property type="match status" value="1"/>
</dbReference>
<accession>A0A1R4FH88</accession>
<dbReference type="RefSeq" id="WP_086991355.1">
    <property type="nucleotide sequence ID" value="NZ_FUHU01000021.1"/>
</dbReference>
<reference evidence="2 3" key="1">
    <citation type="submission" date="2017-02" db="EMBL/GenBank/DDBJ databases">
        <authorList>
            <person name="Peterson S.W."/>
        </authorList>
    </citation>
    <scope>NUCLEOTIDE SEQUENCE [LARGE SCALE GENOMIC DNA]</scope>
    <source>
        <strain evidence="2 3">LMG 22410</strain>
    </source>
</reference>